<feature type="transmembrane region" description="Helical" evidence="1">
    <location>
        <begin position="14"/>
        <end position="39"/>
    </location>
</feature>
<dbReference type="EMBL" id="VDFG01000692">
    <property type="protein sequence ID" value="MBA4465936.1"/>
    <property type="molecule type" value="Genomic_DNA"/>
</dbReference>
<organism evidence="2 3">
    <name type="scientific">Cylindrospermopsis raciborskii CS-506_A</name>
    <dbReference type="NCBI Taxonomy" id="2585140"/>
    <lineage>
        <taxon>Bacteria</taxon>
        <taxon>Bacillati</taxon>
        <taxon>Cyanobacteriota</taxon>
        <taxon>Cyanophyceae</taxon>
        <taxon>Nostocales</taxon>
        <taxon>Aphanizomenonaceae</taxon>
        <taxon>Cylindrospermopsis</taxon>
    </lineage>
</organism>
<dbReference type="AlphaFoldDB" id="A0A838WJZ9"/>
<keyword evidence="1" id="KW-0472">Membrane</keyword>
<gene>
    <name evidence="2" type="ORF">FHK98_10095</name>
</gene>
<evidence type="ECO:0000256" key="1">
    <source>
        <dbReference type="SAM" id="Phobius"/>
    </source>
</evidence>
<comment type="caution">
    <text evidence="2">The sequence shown here is derived from an EMBL/GenBank/DDBJ whole genome shotgun (WGS) entry which is preliminary data.</text>
</comment>
<evidence type="ECO:0000313" key="3">
    <source>
        <dbReference type="Proteomes" id="UP000538075"/>
    </source>
</evidence>
<reference evidence="2 3" key="1">
    <citation type="journal article" date="2020" name="J. Appl. Phycol.">
        <title>Morphological changes and genome evolution in Raphidiopsis raciborskii CS-506 after 23 years in culture.</title>
        <authorList>
            <person name="Willis A."/>
            <person name="Bent S.J."/>
            <person name="Jameson I.D."/>
        </authorList>
    </citation>
    <scope>NUCLEOTIDE SEQUENCE [LARGE SCALE GENOMIC DNA]</scope>
    <source>
        <strain evidence="2 3">CS-506_A</strain>
    </source>
</reference>
<keyword evidence="1" id="KW-1133">Transmembrane helix</keyword>
<feature type="non-terminal residue" evidence="2">
    <location>
        <position position="40"/>
    </location>
</feature>
<sequence length="40" mass="4653">MEPLEPLQHFLPQVWFFILGLFLFLYILLDGFDLGVGILS</sequence>
<protein>
    <submittedName>
        <fullName evidence="2">Cytochrome oxidase</fullName>
    </submittedName>
</protein>
<dbReference type="Proteomes" id="UP000538075">
    <property type="component" value="Unassembled WGS sequence"/>
</dbReference>
<keyword evidence="1" id="KW-0812">Transmembrane</keyword>
<name>A0A838WJZ9_9CYAN</name>
<accession>A0A838WJZ9</accession>
<evidence type="ECO:0000313" key="2">
    <source>
        <dbReference type="EMBL" id="MBA4465936.1"/>
    </source>
</evidence>
<proteinExistence type="predicted"/>